<proteinExistence type="inferred from homology"/>
<dbReference type="SUPFAM" id="SSF50891">
    <property type="entry name" value="Cyclophilin-like"/>
    <property type="match status" value="1"/>
</dbReference>
<comment type="catalytic activity">
    <reaction evidence="3">
        <text>[protein]-peptidylproline (omega=180) = [protein]-peptidylproline (omega=0)</text>
        <dbReference type="Rhea" id="RHEA:16237"/>
        <dbReference type="Rhea" id="RHEA-COMP:10747"/>
        <dbReference type="Rhea" id="RHEA-COMP:10748"/>
        <dbReference type="ChEBI" id="CHEBI:83833"/>
        <dbReference type="ChEBI" id="CHEBI:83834"/>
        <dbReference type="EC" id="5.2.1.8"/>
    </reaction>
</comment>
<evidence type="ECO:0000259" key="4">
    <source>
        <dbReference type="PROSITE" id="PS50072"/>
    </source>
</evidence>
<dbReference type="PRINTS" id="PR00153">
    <property type="entry name" value="CSAPPISMRASE"/>
</dbReference>
<dbReference type="InterPro" id="IPR044665">
    <property type="entry name" value="E_coli_cyclophilin_A-like"/>
</dbReference>
<dbReference type="AlphaFoldDB" id="A0AA51RVB5"/>
<dbReference type="RefSeq" id="WP_309203514.1">
    <property type="nucleotide sequence ID" value="NZ_CP133548.1"/>
</dbReference>
<evidence type="ECO:0000256" key="2">
    <source>
        <dbReference type="ARBA" id="ARBA00023235"/>
    </source>
</evidence>
<dbReference type="GO" id="GO:0003755">
    <property type="term" value="F:peptidyl-prolyl cis-trans isomerase activity"/>
    <property type="evidence" value="ECO:0007669"/>
    <property type="project" value="UniProtKB-UniRule"/>
</dbReference>
<dbReference type="PANTHER" id="PTHR43246">
    <property type="entry name" value="PEPTIDYL-PROLYL CIS-TRANS ISOMERASE CYP38, CHLOROPLASTIC"/>
    <property type="match status" value="1"/>
</dbReference>
<dbReference type="Gene3D" id="2.40.100.10">
    <property type="entry name" value="Cyclophilin-like"/>
    <property type="match status" value="1"/>
</dbReference>
<keyword evidence="2 3" id="KW-0413">Isomerase</keyword>
<dbReference type="EC" id="5.2.1.8" evidence="3"/>
<comment type="function">
    <text evidence="3">PPIases accelerate the folding of proteins. It catalyzes the cis-trans isomerization of proline imidic peptide bonds in oligopeptides.</text>
</comment>
<dbReference type="Proteomes" id="UP001239782">
    <property type="component" value="Chromosome"/>
</dbReference>
<feature type="domain" description="PPIase cyclophilin-type" evidence="4">
    <location>
        <begin position="36"/>
        <end position="193"/>
    </location>
</feature>
<name>A0AA51RVB5_9GAMM</name>
<keyword evidence="6" id="KW-1185">Reference proteome</keyword>
<dbReference type="InterPro" id="IPR029000">
    <property type="entry name" value="Cyclophilin-like_dom_sf"/>
</dbReference>
<protein>
    <recommendedName>
        <fullName evidence="3">Peptidyl-prolyl cis-trans isomerase</fullName>
        <shortName evidence="3">PPIase</shortName>
        <ecNumber evidence="3">5.2.1.8</ecNumber>
    </recommendedName>
</protein>
<dbReference type="PROSITE" id="PS50072">
    <property type="entry name" value="CSA_PPIASE_2"/>
    <property type="match status" value="1"/>
</dbReference>
<evidence type="ECO:0000256" key="3">
    <source>
        <dbReference type="RuleBase" id="RU363019"/>
    </source>
</evidence>
<sequence>MSINRITIGLLFLLLVFLSAELKAESKSCQLVLLITNYGEITLRLMNEAAPITTANFLNYVESGRFDGTLFHRVAKDHVIQGGGYDKQMQPIETLEPIINEAKNGVLNLRGRVAMARYTSKDSADSQFFINLKDNSHLDHRNDTNLGFGYAVFAEVVSGMEVVDEIARLPVGEVSDVGDQVPAYPVILQEAQFIKNPKASESALFCQ</sequence>
<keyword evidence="1 3" id="KW-0697">Rotamase</keyword>
<organism evidence="5 6">
    <name type="scientific">Pleionea litopenaei</name>
    <dbReference type="NCBI Taxonomy" id="3070815"/>
    <lineage>
        <taxon>Bacteria</taxon>
        <taxon>Pseudomonadati</taxon>
        <taxon>Pseudomonadota</taxon>
        <taxon>Gammaproteobacteria</taxon>
        <taxon>Oceanospirillales</taxon>
        <taxon>Pleioneaceae</taxon>
        <taxon>Pleionea</taxon>
    </lineage>
</organism>
<evidence type="ECO:0000313" key="5">
    <source>
        <dbReference type="EMBL" id="WMS88306.1"/>
    </source>
</evidence>
<dbReference type="KEGG" id="plei:Q9312_05155"/>
<evidence type="ECO:0000256" key="1">
    <source>
        <dbReference type="ARBA" id="ARBA00023110"/>
    </source>
</evidence>
<dbReference type="InterPro" id="IPR002130">
    <property type="entry name" value="Cyclophilin-type_PPIase_dom"/>
</dbReference>
<comment type="similarity">
    <text evidence="3">Belongs to the cyclophilin-type PPIase family.</text>
</comment>
<reference evidence="5 6" key="1">
    <citation type="submission" date="2023-08" db="EMBL/GenBank/DDBJ databases">
        <title>Pleionea litopenaei sp. nov., isolated from stomach of juvenile Litopenaeus vannamei.</title>
        <authorList>
            <person name="Rho A.M."/>
            <person name="Hwang C.Y."/>
        </authorList>
    </citation>
    <scope>NUCLEOTIDE SEQUENCE [LARGE SCALE GENOMIC DNA]</scope>
    <source>
        <strain evidence="5 6">HL-JVS1</strain>
    </source>
</reference>
<accession>A0AA51RVB5</accession>
<dbReference type="Pfam" id="PF00160">
    <property type="entry name" value="Pro_isomerase"/>
    <property type="match status" value="1"/>
</dbReference>
<gene>
    <name evidence="5" type="ORF">Q9312_05155</name>
</gene>
<dbReference type="EMBL" id="CP133548">
    <property type="protein sequence ID" value="WMS88306.1"/>
    <property type="molecule type" value="Genomic_DNA"/>
</dbReference>
<evidence type="ECO:0000313" key="6">
    <source>
        <dbReference type="Proteomes" id="UP001239782"/>
    </source>
</evidence>